<dbReference type="EMBL" id="PGOL01000781">
    <property type="protein sequence ID" value="PKI64969.1"/>
    <property type="molecule type" value="Genomic_DNA"/>
</dbReference>
<comment type="caution">
    <text evidence="1">The sequence shown here is derived from an EMBL/GenBank/DDBJ whole genome shotgun (WGS) entry which is preliminary data.</text>
</comment>
<evidence type="ECO:0000313" key="2">
    <source>
        <dbReference type="Proteomes" id="UP000233551"/>
    </source>
</evidence>
<gene>
    <name evidence="1" type="ORF">CRG98_014641</name>
</gene>
<dbReference type="Proteomes" id="UP000233551">
    <property type="component" value="Unassembled WGS sequence"/>
</dbReference>
<protein>
    <submittedName>
        <fullName evidence="1">Uncharacterized protein</fullName>
    </submittedName>
</protein>
<organism evidence="1 2">
    <name type="scientific">Punica granatum</name>
    <name type="common">Pomegranate</name>
    <dbReference type="NCBI Taxonomy" id="22663"/>
    <lineage>
        <taxon>Eukaryota</taxon>
        <taxon>Viridiplantae</taxon>
        <taxon>Streptophyta</taxon>
        <taxon>Embryophyta</taxon>
        <taxon>Tracheophyta</taxon>
        <taxon>Spermatophyta</taxon>
        <taxon>Magnoliopsida</taxon>
        <taxon>eudicotyledons</taxon>
        <taxon>Gunneridae</taxon>
        <taxon>Pentapetalae</taxon>
        <taxon>rosids</taxon>
        <taxon>malvids</taxon>
        <taxon>Myrtales</taxon>
        <taxon>Lythraceae</taxon>
        <taxon>Punica</taxon>
    </lineage>
</organism>
<dbReference type="AlphaFoldDB" id="A0A2I0K8V9"/>
<evidence type="ECO:0000313" key="1">
    <source>
        <dbReference type="EMBL" id="PKI64969.1"/>
    </source>
</evidence>
<keyword evidence="2" id="KW-1185">Reference proteome</keyword>
<name>A0A2I0K8V9_PUNGR</name>
<accession>A0A2I0K8V9</accession>
<proteinExistence type="predicted"/>
<sequence>MRNLRGLARKESTGTPWKGEERECLLKGNAESTGLPRQGEEGECFLRVNAESTGLARKGEEWACLLKLMQNQRVYPGKVKKGSVSLE</sequence>
<reference evidence="1 2" key="1">
    <citation type="submission" date="2017-11" db="EMBL/GenBank/DDBJ databases">
        <title>De-novo sequencing of pomegranate (Punica granatum L.) genome.</title>
        <authorList>
            <person name="Akparov Z."/>
            <person name="Amiraslanov A."/>
            <person name="Hajiyeva S."/>
            <person name="Abbasov M."/>
            <person name="Kaur K."/>
            <person name="Hamwieh A."/>
            <person name="Solovyev V."/>
            <person name="Salamov A."/>
            <person name="Braich B."/>
            <person name="Kosarev P."/>
            <person name="Mahmoud A."/>
            <person name="Hajiyev E."/>
            <person name="Babayeva S."/>
            <person name="Izzatullayeva V."/>
            <person name="Mammadov A."/>
            <person name="Mammadov A."/>
            <person name="Sharifova S."/>
            <person name="Ojaghi J."/>
            <person name="Eynullazada K."/>
            <person name="Bayramov B."/>
            <person name="Abdulazimova A."/>
            <person name="Shahmuradov I."/>
        </authorList>
    </citation>
    <scope>NUCLEOTIDE SEQUENCE [LARGE SCALE GENOMIC DNA]</scope>
    <source>
        <strain evidence="2">cv. AG2017</strain>
        <tissue evidence="1">Leaf</tissue>
    </source>
</reference>